<protein>
    <submittedName>
        <fullName evidence="3">Uncharacterized protein</fullName>
    </submittedName>
</protein>
<dbReference type="AlphaFoldDB" id="A0A2T2WI68"/>
<name>A0A2T2WI68_9FIRM</name>
<dbReference type="InterPro" id="IPR043129">
    <property type="entry name" value="ATPase_NBD"/>
</dbReference>
<evidence type="ECO:0000313" key="4">
    <source>
        <dbReference type="Proteomes" id="UP000242699"/>
    </source>
</evidence>
<feature type="domain" description="Actin-like protein N-terminal" evidence="1">
    <location>
        <begin position="4"/>
        <end position="145"/>
    </location>
</feature>
<organism evidence="3 4">
    <name type="scientific">Sulfobacillus benefaciens</name>
    <dbReference type="NCBI Taxonomy" id="453960"/>
    <lineage>
        <taxon>Bacteria</taxon>
        <taxon>Bacillati</taxon>
        <taxon>Bacillota</taxon>
        <taxon>Clostridia</taxon>
        <taxon>Eubacteriales</taxon>
        <taxon>Clostridiales Family XVII. Incertae Sedis</taxon>
        <taxon>Sulfobacillus</taxon>
    </lineage>
</organism>
<evidence type="ECO:0000259" key="2">
    <source>
        <dbReference type="Pfam" id="PF21522"/>
    </source>
</evidence>
<dbReference type="InterPro" id="IPR049067">
    <property type="entry name" value="MreB-like_C"/>
</dbReference>
<dbReference type="Proteomes" id="UP000242699">
    <property type="component" value="Unassembled WGS sequence"/>
</dbReference>
<sequence length="319" mass="33552">MAYAIDVGHGYTKALSAHGGRVLFPSLICPPPPSVDLGEFGQAEEITIDGQPFWVGDAARGHAPPRWTRNKATDAETLRLIQVAAARLGAVGPVNLATGLPLSWFGAQRKAFRDALRGRVSVIQLPGQSPQRFWFSSVTILPQGLAAALARIVRPDQGAGDYLVADIGYRTTDYVVVHKTASRSVQADPTQAGSLEIGTHSVAATLASALEHDLHIPFTPTEVESASQVFANGEPVTLGDRRRAAAATVSRQLQDRLTEALDTTLPKLAGVVLCGGGAALFGAAFPQAAIPPDPQWANATAYLGALKDDDPALHIPHSG</sequence>
<reference evidence="3 4" key="1">
    <citation type="journal article" date="2014" name="BMC Genomics">
        <title>Comparison of environmental and isolate Sulfobacillus genomes reveals diverse carbon, sulfur, nitrogen, and hydrogen metabolisms.</title>
        <authorList>
            <person name="Justice N.B."/>
            <person name="Norman A."/>
            <person name="Brown C.T."/>
            <person name="Singh A."/>
            <person name="Thomas B.C."/>
            <person name="Banfield J.F."/>
        </authorList>
    </citation>
    <scope>NUCLEOTIDE SEQUENCE [LARGE SCALE GENOMIC DNA]</scope>
    <source>
        <strain evidence="3">AMDSBA1</strain>
    </source>
</reference>
<dbReference type="CDD" id="cd24025">
    <property type="entry name" value="ASKHA_NBD_ParM_pCBH-like"/>
    <property type="match status" value="1"/>
</dbReference>
<dbReference type="Pfam" id="PF17989">
    <property type="entry name" value="ALP_N"/>
    <property type="match status" value="1"/>
</dbReference>
<gene>
    <name evidence="3" type="ORF">C7B43_21015</name>
</gene>
<proteinExistence type="predicted"/>
<dbReference type="Gene3D" id="3.30.420.40">
    <property type="match status" value="2"/>
</dbReference>
<evidence type="ECO:0000259" key="1">
    <source>
        <dbReference type="Pfam" id="PF17989"/>
    </source>
</evidence>
<dbReference type="InterPro" id="IPR040607">
    <property type="entry name" value="ALP_N"/>
</dbReference>
<comment type="caution">
    <text evidence="3">The sequence shown here is derived from an EMBL/GenBank/DDBJ whole genome shotgun (WGS) entry which is preliminary data.</text>
</comment>
<accession>A0A2T2WI68</accession>
<dbReference type="SUPFAM" id="SSF53067">
    <property type="entry name" value="Actin-like ATPase domain"/>
    <property type="match status" value="2"/>
</dbReference>
<evidence type="ECO:0000313" key="3">
    <source>
        <dbReference type="EMBL" id="PSR21937.1"/>
    </source>
</evidence>
<dbReference type="EMBL" id="PXYT01000122">
    <property type="protein sequence ID" value="PSR21937.1"/>
    <property type="molecule type" value="Genomic_DNA"/>
</dbReference>
<feature type="domain" description="Actin homologue MreB-like C-terminal" evidence="2">
    <location>
        <begin position="164"/>
        <end position="284"/>
    </location>
</feature>
<dbReference type="Pfam" id="PF21522">
    <property type="entry name" value="MreB-like_C"/>
    <property type="match status" value="1"/>
</dbReference>